<dbReference type="RefSeq" id="XP_009495847.1">
    <property type="nucleotide sequence ID" value="XM_009497572.1"/>
</dbReference>
<dbReference type="PANTHER" id="PTHR31057">
    <property type="entry name" value="E3 UFM1-PROTEIN LIGASE 1"/>
    <property type="match status" value="1"/>
</dbReference>
<organism evidence="3">
    <name type="scientific">Fonticula alba</name>
    <name type="common">Slime mold</name>
    <dbReference type="NCBI Taxonomy" id="691883"/>
    <lineage>
        <taxon>Eukaryota</taxon>
        <taxon>Rotosphaerida</taxon>
        <taxon>Fonticulaceae</taxon>
        <taxon>Fonticula</taxon>
    </lineage>
</organism>
<dbReference type="GO" id="GO:0061666">
    <property type="term" value="F:UFM1 ligase activity"/>
    <property type="evidence" value="ECO:0007669"/>
    <property type="project" value="InterPro"/>
</dbReference>
<sequence>MNNLEGLRRALAQAQSQASGLAPGARAPGAALLPEHLIHDIIALALAGVGPGSDSCYLSADEKEYLSLGYLLRRLGDYVTAVGGRCPVDAHLAGHLNVGPELTSDLATHLVQRTGGEFQIVGGCLTSSHYVERAAELGAEALRQAGGFLGAADLATLVDLPGPFIRSHVVPGIRRLLALESPDGRPNTVTLCPLSGALFTGHYLAQVADQVCAAFESSVRPVLLAKVLTQLGIPPPLWENVTTALRSRLAASPLRGRLVAGAPEPAGAARLTPDQAEAYIAFPHPIPVTGAPAASMVFVSEDYHQALRTLLQDQLDKAGFLSFSWLRSIGAQHPQASAKLYLGDVPLRETASMLLEPERYISRCGLAAATAQLLLDPVFSQEESLGFMVSELLDEDISENLALDLIRAALFEALPAAGAPARLLLLPASGLPAEHPSAPALVDLLLADPAGEPGEVAASGPKSVEVVDLRPSDAVLPPPAPGGATFLLLSSGRPPAEAPSAGHGWGFLLAGAGVSGLLRAAMAAFLPGIPADGRAPAPATGTWGPRRRRQGTGPARWQRQADATLRGLVRHTVAHLARLPRVLAPTGLLALGQAQAICQAPALLEHLGGLLREHFDLTPALVAGLLPLLAGPTLADLSRRLTHLVNDRLLAGLRDVQCPQPAWPWPAGRPAGSGQSPSHPGGSALAGAAASGLALAASVLRAGHVLSGAGVRGSADASLASIKHASMFLTRDLLAGLLSQAGGAGPGVLDEALWPAGPPSRAGRSSATSVEALLGQLTHCQPAAGDLAPLFELLRRCPGEDLFPGLWATLTALTRLGMACARPEALDSPGQGQPHGSDSCDAAALCWTLAEGAAPSRQGLEPLLRPPAGSADSSDPLLGHLASLLADLMFEALTLLRAATPAAVGPLDFPKLADSRREGHQAKLAGMLDQLRREAARAALAEPDDGPRPMTLPKRLVDATVQAASLIVCLAVEAGLSPNGVLPACLLLPGGALIEHRGALLDLAGHPDPGLLPHIDQLLGSVLRAPHRPVGEVVALLEGLVRRIAPTANALPDQ</sequence>
<reference evidence="3" key="1">
    <citation type="submission" date="2013-04" db="EMBL/GenBank/DDBJ databases">
        <title>The Genome Sequence of Fonticula alba ATCC 38817.</title>
        <authorList>
            <consortium name="The Broad Institute Genomics Platform"/>
            <person name="Russ C."/>
            <person name="Cuomo C."/>
            <person name="Burger G."/>
            <person name="Gray M.W."/>
            <person name="Holland P.W.H."/>
            <person name="King N."/>
            <person name="Lang F.B.F."/>
            <person name="Roger A.J."/>
            <person name="Ruiz-Trillo I."/>
            <person name="Brown M."/>
            <person name="Walker B."/>
            <person name="Young S."/>
            <person name="Zeng Q."/>
            <person name="Gargeya S."/>
            <person name="Fitzgerald M."/>
            <person name="Haas B."/>
            <person name="Abouelleil A."/>
            <person name="Allen A.W."/>
            <person name="Alvarado L."/>
            <person name="Arachchi H.M."/>
            <person name="Berlin A.M."/>
            <person name="Chapman S.B."/>
            <person name="Gainer-Dewar J."/>
            <person name="Goldberg J."/>
            <person name="Griggs A."/>
            <person name="Gujja S."/>
            <person name="Hansen M."/>
            <person name="Howarth C."/>
            <person name="Imamovic A."/>
            <person name="Ireland A."/>
            <person name="Larimer J."/>
            <person name="McCowan C."/>
            <person name="Murphy C."/>
            <person name="Pearson M."/>
            <person name="Poon T.W."/>
            <person name="Priest M."/>
            <person name="Roberts A."/>
            <person name="Saif S."/>
            <person name="Shea T."/>
            <person name="Sisk P."/>
            <person name="Sykes S."/>
            <person name="Wortman J."/>
            <person name="Nusbaum C."/>
            <person name="Birren B."/>
        </authorList>
    </citation>
    <scope>NUCLEOTIDE SEQUENCE [LARGE SCALE GENOMIC DNA]</scope>
    <source>
        <strain evidence="3">ATCC 38817</strain>
    </source>
</reference>
<dbReference type="EMBL" id="KB932206">
    <property type="protein sequence ID" value="KCV69282.1"/>
    <property type="molecule type" value="Genomic_DNA"/>
</dbReference>
<feature type="region of interest" description="Disordered" evidence="1">
    <location>
        <begin position="662"/>
        <end position="683"/>
    </location>
</feature>
<dbReference type="GO" id="GO:1990592">
    <property type="term" value="P:protein K69-linked ufmylation"/>
    <property type="evidence" value="ECO:0007669"/>
    <property type="project" value="TreeGrafter"/>
</dbReference>
<dbReference type="PANTHER" id="PTHR31057:SF0">
    <property type="entry name" value="E3 UFM1-PROTEIN LIGASE 1"/>
    <property type="match status" value="1"/>
</dbReference>
<evidence type="ECO:0000256" key="1">
    <source>
        <dbReference type="SAM" id="MobiDB-lite"/>
    </source>
</evidence>
<name>A0A058Z6W7_FONAL</name>
<dbReference type="STRING" id="691883.A0A058Z6W7"/>
<dbReference type="GO" id="GO:0034976">
    <property type="term" value="P:response to endoplasmic reticulum stress"/>
    <property type="evidence" value="ECO:0007669"/>
    <property type="project" value="TreeGrafter"/>
</dbReference>
<dbReference type="GeneID" id="20528442"/>
<gene>
    <name evidence="3" type="ORF">H696_03717</name>
</gene>
<protein>
    <recommendedName>
        <fullName evidence="2">E3 UFM1-protein ligase 1-like N-terminal domain-containing protein</fullName>
    </recommendedName>
</protein>
<dbReference type="GO" id="GO:0005789">
    <property type="term" value="C:endoplasmic reticulum membrane"/>
    <property type="evidence" value="ECO:0007669"/>
    <property type="project" value="TreeGrafter"/>
</dbReference>
<feature type="domain" description="E3 UFM1-protein ligase 1-like N-terminal" evidence="2">
    <location>
        <begin position="59"/>
        <end position="247"/>
    </location>
</feature>
<proteinExistence type="predicted"/>
<dbReference type="Proteomes" id="UP000030693">
    <property type="component" value="Unassembled WGS sequence"/>
</dbReference>
<dbReference type="GO" id="GO:0032434">
    <property type="term" value="P:regulation of proteasomal ubiquitin-dependent protein catabolic process"/>
    <property type="evidence" value="ECO:0007669"/>
    <property type="project" value="TreeGrafter"/>
</dbReference>
<dbReference type="AlphaFoldDB" id="A0A058Z6W7"/>
<evidence type="ECO:0000313" key="3">
    <source>
        <dbReference type="EMBL" id="KCV69282.1"/>
    </source>
</evidence>
<evidence type="ECO:0000259" key="2">
    <source>
        <dbReference type="Pfam" id="PF09743"/>
    </source>
</evidence>
<feature type="region of interest" description="Disordered" evidence="1">
    <location>
        <begin position="536"/>
        <end position="558"/>
    </location>
</feature>
<dbReference type="InterPro" id="IPR056579">
    <property type="entry name" value="Ufl1_N"/>
</dbReference>
<evidence type="ECO:0000313" key="4">
    <source>
        <dbReference type="Proteomes" id="UP000030693"/>
    </source>
</evidence>
<dbReference type="Pfam" id="PF09743">
    <property type="entry name" value="E3_UFM1_ligase"/>
    <property type="match status" value="1"/>
</dbReference>
<dbReference type="InterPro" id="IPR018611">
    <property type="entry name" value="Ufl1"/>
</dbReference>
<keyword evidence="4" id="KW-1185">Reference proteome</keyword>
<accession>A0A058Z6W7</accession>
<feature type="compositionally biased region" description="Low complexity" evidence="1">
    <location>
        <begin position="665"/>
        <end position="683"/>
    </location>
</feature>